<dbReference type="InterPro" id="IPR036412">
    <property type="entry name" value="HAD-like_sf"/>
</dbReference>
<proteinExistence type="predicted"/>
<dbReference type="PROSITE" id="PS50969">
    <property type="entry name" value="FCP1"/>
    <property type="match status" value="1"/>
</dbReference>
<feature type="domain" description="FCP1 homology" evidence="2">
    <location>
        <begin position="99"/>
        <end position="257"/>
    </location>
</feature>
<dbReference type="GO" id="GO:0016791">
    <property type="term" value="F:phosphatase activity"/>
    <property type="evidence" value="ECO:0007669"/>
    <property type="project" value="InterPro"/>
</dbReference>
<dbReference type="SUPFAM" id="SSF56784">
    <property type="entry name" value="HAD-like"/>
    <property type="match status" value="1"/>
</dbReference>
<dbReference type="NCBIfam" id="TIGR02251">
    <property type="entry name" value="HIF-SF_euk"/>
    <property type="match status" value="1"/>
</dbReference>
<name>A0A8S1IP27_9CHLO</name>
<accession>A0A8S1IP27</accession>
<feature type="region of interest" description="Disordered" evidence="1">
    <location>
        <begin position="1"/>
        <end position="29"/>
    </location>
</feature>
<dbReference type="FunFam" id="3.40.50.1000:FF:000093">
    <property type="entry name" value="NLI interacting factor-like phosphatase family protein"/>
    <property type="match status" value="1"/>
</dbReference>
<gene>
    <name evidence="3" type="ORF">OSTQU699_LOCUS1893</name>
</gene>
<evidence type="ECO:0000256" key="1">
    <source>
        <dbReference type="SAM" id="MobiDB-lite"/>
    </source>
</evidence>
<dbReference type="Pfam" id="PF03031">
    <property type="entry name" value="NIF"/>
    <property type="match status" value="1"/>
</dbReference>
<protein>
    <recommendedName>
        <fullName evidence="2">FCP1 homology domain-containing protein</fullName>
    </recommendedName>
</protein>
<comment type="caution">
    <text evidence="3">The sequence shown here is derived from an EMBL/GenBank/DDBJ whole genome shotgun (WGS) entry which is preliminary data.</text>
</comment>
<dbReference type="SMART" id="SM00577">
    <property type="entry name" value="CPDc"/>
    <property type="match status" value="1"/>
</dbReference>
<keyword evidence="4" id="KW-1185">Reference proteome</keyword>
<dbReference type="CDD" id="cd07521">
    <property type="entry name" value="HAD_FCP1-like"/>
    <property type="match status" value="1"/>
</dbReference>
<evidence type="ECO:0000313" key="4">
    <source>
        <dbReference type="Proteomes" id="UP000708148"/>
    </source>
</evidence>
<dbReference type="InterPro" id="IPR011948">
    <property type="entry name" value="Dullard_phosphatase"/>
</dbReference>
<dbReference type="EMBL" id="CAJHUC010000495">
    <property type="protein sequence ID" value="CAD7696532.1"/>
    <property type="molecule type" value="Genomic_DNA"/>
</dbReference>
<dbReference type="Proteomes" id="UP000708148">
    <property type="component" value="Unassembled WGS sequence"/>
</dbReference>
<organism evidence="3 4">
    <name type="scientific">Ostreobium quekettii</name>
    <dbReference type="NCBI Taxonomy" id="121088"/>
    <lineage>
        <taxon>Eukaryota</taxon>
        <taxon>Viridiplantae</taxon>
        <taxon>Chlorophyta</taxon>
        <taxon>core chlorophytes</taxon>
        <taxon>Ulvophyceae</taxon>
        <taxon>TCBD clade</taxon>
        <taxon>Bryopsidales</taxon>
        <taxon>Ostreobineae</taxon>
        <taxon>Ostreobiaceae</taxon>
        <taxon>Ostreobium</taxon>
    </lineage>
</organism>
<dbReference type="Gene3D" id="3.40.50.1000">
    <property type="entry name" value="HAD superfamily/HAD-like"/>
    <property type="match status" value="1"/>
</dbReference>
<dbReference type="OrthoDB" id="277011at2759"/>
<dbReference type="InterPro" id="IPR050365">
    <property type="entry name" value="TIM50"/>
</dbReference>
<evidence type="ECO:0000259" key="2">
    <source>
        <dbReference type="PROSITE" id="PS50969"/>
    </source>
</evidence>
<reference evidence="3" key="1">
    <citation type="submission" date="2020-12" db="EMBL/GenBank/DDBJ databases">
        <authorList>
            <person name="Iha C."/>
        </authorList>
    </citation>
    <scope>NUCLEOTIDE SEQUENCE</scope>
</reference>
<evidence type="ECO:0000313" key="3">
    <source>
        <dbReference type="EMBL" id="CAD7696532.1"/>
    </source>
</evidence>
<dbReference type="InterPro" id="IPR023214">
    <property type="entry name" value="HAD_sf"/>
</dbReference>
<dbReference type="PANTHER" id="PTHR12210">
    <property type="entry name" value="DULLARD PROTEIN PHOSPHATASE"/>
    <property type="match status" value="1"/>
</dbReference>
<dbReference type="InterPro" id="IPR004274">
    <property type="entry name" value="FCP1_dom"/>
</dbReference>
<dbReference type="AlphaFoldDB" id="A0A8S1IP27"/>
<sequence>MTAPTDAELEGRSSEEIFSPKPHMLRPEHDGRGLRERWFRKVRSVFCCLAPPDGEALYQPTPEPEMDECVAEFAEPGIPRPPAPPEGYSSFVIGPKAEGDARKKTLVLDLDETLVHSSFRPVEHPDWVIPVDIDGKMVDVYVMKRPWLEHFMRSVGSRFEVVVFTASLSKYADPLLDLLDEASVVRWRLFREACSPYEGNYVKDLNRLGRDLASTIIVDNSPLSYIFQPANALPIGAFMGEKDDQELLEMVPLLMDLEGVDDVRDYLAQQSNGFQRNVLAQGMSLVPLGHGVGSELCQSN</sequence>